<dbReference type="RefSeq" id="WP_092333235.1">
    <property type="nucleotide sequence ID" value="NZ_FNCP01000011.1"/>
</dbReference>
<evidence type="ECO:0000256" key="1">
    <source>
        <dbReference type="SAM" id="SignalP"/>
    </source>
</evidence>
<proteinExistence type="predicted"/>
<evidence type="ECO:0000313" key="3">
    <source>
        <dbReference type="Proteomes" id="UP000198656"/>
    </source>
</evidence>
<dbReference type="OrthoDB" id="2677224at2"/>
<keyword evidence="1" id="KW-0732">Signal</keyword>
<feature type="signal peptide" evidence="1">
    <location>
        <begin position="1"/>
        <end position="21"/>
    </location>
</feature>
<accession>A0A1G8AQM2</accession>
<reference evidence="3" key="1">
    <citation type="submission" date="2016-10" db="EMBL/GenBank/DDBJ databases">
        <authorList>
            <person name="Varghese N."/>
            <person name="Submissions S."/>
        </authorList>
    </citation>
    <scope>NUCLEOTIDE SEQUENCE [LARGE SCALE GENOMIC DNA]</scope>
    <source>
        <strain evidence="3">DSM 8344</strain>
    </source>
</reference>
<dbReference type="AlphaFoldDB" id="A0A1G8AQM2"/>
<evidence type="ECO:0000313" key="2">
    <source>
        <dbReference type="EMBL" id="SDH23193.1"/>
    </source>
</evidence>
<organism evidence="2 3">
    <name type="scientific">Desulfosporosinus hippei DSM 8344</name>
    <dbReference type="NCBI Taxonomy" id="1121419"/>
    <lineage>
        <taxon>Bacteria</taxon>
        <taxon>Bacillati</taxon>
        <taxon>Bacillota</taxon>
        <taxon>Clostridia</taxon>
        <taxon>Eubacteriales</taxon>
        <taxon>Desulfitobacteriaceae</taxon>
        <taxon>Desulfosporosinus</taxon>
    </lineage>
</organism>
<feature type="chain" id="PRO_5038389421" evidence="1">
    <location>
        <begin position="22"/>
        <end position="502"/>
    </location>
</feature>
<dbReference type="EMBL" id="FNCP01000011">
    <property type="protein sequence ID" value="SDH23193.1"/>
    <property type="molecule type" value="Genomic_DNA"/>
</dbReference>
<sequence length="502" mass="56633">MRRVYKILLVIFLLLSLNGCADLSWTTAGKIVPPVHTICPLEGQWLVIQEMESDEKLGEDNLGWEGKNIQLSGNFALLGDYVWNRPEFKIKRVNSTNYLVTKYLNLPNELMPENKDVEVITVSSEENFIGEFMRIDEQRLIAFVQSNVLYLKKISDQVESDLVSTDQNDFMTNQQSNPGSSGVLLGLKLPKESNVADHEAKGEFTYQTLWLAIDHMKLQPILKGNNIFFPRSSGFWELQIRPELDELSLEEGLSAHDVSTKILDSQLKTMISRGEAKKSSGKKVIEYVGNDFVVVENNLGVNHLQVLPVDKISTSEGIKVSDLLGDNGSAAYSNARAQARRSLYKNPNIKSIDDLGVEQNFGLIRKNGHWYLRGRINYYLQNSSEPRYLDFNVNVVPPGKLIMYDTLCLSWQYIKDKVPDAVDAFTSPNRDMALVVTKTKLLAFSITSGQLVNEPLAKIDLPAGASVIMAEWATDFYVDNWEKAFLANGAEVMEDDDKFERE</sequence>
<gene>
    <name evidence="2" type="ORF">SAMN05443529_11186</name>
</gene>
<name>A0A1G8AQM2_9FIRM</name>
<protein>
    <submittedName>
        <fullName evidence="2">Uncharacterized protein</fullName>
    </submittedName>
</protein>
<keyword evidence="3" id="KW-1185">Reference proteome</keyword>
<dbReference type="STRING" id="1121419.SAMN05443529_11186"/>
<dbReference type="Proteomes" id="UP000198656">
    <property type="component" value="Unassembled WGS sequence"/>
</dbReference>